<protein>
    <recommendedName>
        <fullName evidence="3">Lipoprotein</fullName>
    </recommendedName>
</protein>
<dbReference type="EMBL" id="QKRB01000036">
    <property type="protein sequence ID" value="PZD96755.1"/>
    <property type="molecule type" value="Genomic_DNA"/>
</dbReference>
<dbReference type="AlphaFoldDB" id="A0A2W1LPG9"/>
<gene>
    <name evidence="1" type="ORF">DNH61_06040</name>
</gene>
<dbReference type="OrthoDB" id="1797983at2"/>
<proteinExistence type="predicted"/>
<reference evidence="1 2" key="1">
    <citation type="submission" date="2018-06" db="EMBL/GenBank/DDBJ databases">
        <title>Paenibacillus imtechensis sp. nov.</title>
        <authorList>
            <person name="Pinnaka A.K."/>
            <person name="Singh H."/>
            <person name="Kaur M."/>
        </authorList>
    </citation>
    <scope>NUCLEOTIDE SEQUENCE [LARGE SCALE GENOMIC DNA]</scope>
    <source>
        <strain evidence="1 2">SMB1</strain>
    </source>
</reference>
<keyword evidence="2" id="KW-1185">Reference proteome</keyword>
<dbReference type="PROSITE" id="PS51257">
    <property type="entry name" value="PROKAR_LIPOPROTEIN"/>
    <property type="match status" value="1"/>
</dbReference>
<evidence type="ECO:0000313" key="1">
    <source>
        <dbReference type="EMBL" id="PZD96755.1"/>
    </source>
</evidence>
<sequence>MRRSIWVIAVVLILLLTSCGKPPLPEVHTADGTSIDVHLGSYCWGNTCADSVGPEEMLKDKNKQTAPAGTVITFAFGGKQPTETGMSMMHDGELTNVALVDQAFKVPAEPGVYYYSLFAKWRKDSDGKISDDASYVFAIEVKE</sequence>
<comment type="caution">
    <text evidence="1">The sequence shown here is derived from an EMBL/GenBank/DDBJ whole genome shotgun (WGS) entry which is preliminary data.</text>
</comment>
<dbReference type="RefSeq" id="WP_111145766.1">
    <property type="nucleotide sequence ID" value="NZ_QKRB01000036.1"/>
</dbReference>
<evidence type="ECO:0000313" key="2">
    <source>
        <dbReference type="Proteomes" id="UP000249522"/>
    </source>
</evidence>
<name>A0A2W1LPG9_9BACL</name>
<dbReference type="Proteomes" id="UP000249522">
    <property type="component" value="Unassembled WGS sequence"/>
</dbReference>
<organism evidence="1 2">
    <name type="scientific">Paenibacillus sambharensis</name>
    <dbReference type="NCBI Taxonomy" id="1803190"/>
    <lineage>
        <taxon>Bacteria</taxon>
        <taxon>Bacillati</taxon>
        <taxon>Bacillota</taxon>
        <taxon>Bacilli</taxon>
        <taxon>Bacillales</taxon>
        <taxon>Paenibacillaceae</taxon>
        <taxon>Paenibacillus</taxon>
    </lineage>
</organism>
<evidence type="ECO:0008006" key="3">
    <source>
        <dbReference type="Google" id="ProtNLM"/>
    </source>
</evidence>
<accession>A0A2W1LPG9</accession>